<dbReference type="InterPro" id="IPR032675">
    <property type="entry name" value="LRR_dom_sf"/>
</dbReference>
<evidence type="ECO:0000313" key="1">
    <source>
        <dbReference type="EMBL" id="EGG01498.1"/>
    </source>
</evidence>
<dbReference type="AlphaFoldDB" id="F4S1I6"/>
<dbReference type="HOGENOM" id="CLU_038956_0_0_1"/>
<dbReference type="RefSeq" id="XP_007415348.1">
    <property type="nucleotide sequence ID" value="XM_007415286.1"/>
</dbReference>
<dbReference type="Gene3D" id="3.80.10.10">
    <property type="entry name" value="Ribonuclease Inhibitor"/>
    <property type="match status" value="1"/>
</dbReference>
<evidence type="ECO:0008006" key="3">
    <source>
        <dbReference type="Google" id="ProtNLM"/>
    </source>
</evidence>
<reference evidence="2" key="1">
    <citation type="journal article" date="2011" name="Proc. Natl. Acad. Sci. U.S.A.">
        <title>Obligate biotrophy features unraveled by the genomic analysis of rust fungi.</title>
        <authorList>
            <person name="Duplessis S."/>
            <person name="Cuomo C.A."/>
            <person name="Lin Y.-C."/>
            <person name="Aerts A."/>
            <person name="Tisserant E."/>
            <person name="Veneault-Fourrey C."/>
            <person name="Joly D.L."/>
            <person name="Hacquard S."/>
            <person name="Amselem J."/>
            <person name="Cantarel B.L."/>
            <person name="Chiu R."/>
            <person name="Coutinho P.M."/>
            <person name="Feau N."/>
            <person name="Field M."/>
            <person name="Frey P."/>
            <person name="Gelhaye E."/>
            <person name="Goldberg J."/>
            <person name="Grabherr M.G."/>
            <person name="Kodira C.D."/>
            <person name="Kohler A."/>
            <person name="Kuees U."/>
            <person name="Lindquist E.A."/>
            <person name="Lucas S.M."/>
            <person name="Mago R."/>
            <person name="Mauceli E."/>
            <person name="Morin E."/>
            <person name="Murat C."/>
            <person name="Pangilinan J.L."/>
            <person name="Park R."/>
            <person name="Pearson M."/>
            <person name="Quesneville H."/>
            <person name="Rouhier N."/>
            <person name="Sakthikumar S."/>
            <person name="Salamov A.A."/>
            <person name="Schmutz J."/>
            <person name="Selles B."/>
            <person name="Shapiro H."/>
            <person name="Tanguay P."/>
            <person name="Tuskan G.A."/>
            <person name="Henrissat B."/>
            <person name="Van de Peer Y."/>
            <person name="Rouze P."/>
            <person name="Ellis J.G."/>
            <person name="Dodds P.N."/>
            <person name="Schein J.E."/>
            <person name="Zhong S."/>
            <person name="Hamelin R.C."/>
            <person name="Grigoriev I.V."/>
            <person name="Szabo L.J."/>
            <person name="Martin F."/>
        </authorList>
    </citation>
    <scope>NUCLEOTIDE SEQUENCE [LARGE SCALE GENOMIC DNA]</scope>
    <source>
        <strain evidence="2">98AG31 / pathotype 3-4-7</strain>
    </source>
</reference>
<proteinExistence type="predicted"/>
<dbReference type="KEGG" id="mlr:MELLADRAFT_92105"/>
<name>F4S1I6_MELLP</name>
<dbReference type="SUPFAM" id="SSF52047">
    <property type="entry name" value="RNI-like"/>
    <property type="match status" value="1"/>
</dbReference>
<gene>
    <name evidence="1" type="ORF">MELLADRAFT_92105</name>
</gene>
<evidence type="ECO:0000313" key="2">
    <source>
        <dbReference type="Proteomes" id="UP000001072"/>
    </source>
</evidence>
<protein>
    <recommendedName>
        <fullName evidence="3">F-box domain-containing protein</fullName>
    </recommendedName>
</protein>
<dbReference type="EMBL" id="GL883138">
    <property type="protein sequence ID" value="EGG01498.1"/>
    <property type="molecule type" value="Genomic_DNA"/>
</dbReference>
<dbReference type="VEuPathDB" id="FungiDB:MELLADRAFT_92105"/>
<dbReference type="Proteomes" id="UP000001072">
    <property type="component" value="Unassembled WGS sequence"/>
</dbReference>
<organism evidence="2">
    <name type="scientific">Melampsora larici-populina (strain 98AG31 / pathotype 3-4-7)</name>
    <name type="common">Poplar leaf rust fungus</name>
    <dbReference type="NCBI Taxonomy" id="747676"/>
    <lineage>
        <taxon>Eukaryota</taxon>
        <taxon>Fungi</taxon>
        <taxon>Dikarya</taxon>
        <taxon>Basidiomycota</taxon>
        <taxon>Pucciniomycotina</taxon>
        <taxon>Pucciniomycetes</taxon>
        <taxon>Pucciniales</taxon>
        <taxon>Melampsoraceae</taxon>
        <taxon>Melampsora</taxon>
    </lineage>
</organism>
<accession>F4S1I6</accession>
<sequence>MRFPCEYTFTTGYTGEFRNLVVQDNPIFCCSLSCLPLQSSELPMSTKQKSNHINQTQMSNSSKANIPKDLFGQLPDETILEIVGYILNDWTHYKGNHHQKNKQIITLVSEDTEPLHLYEHKPEAPIMTSFQSFSVCNRRIHQICQPVLWQCLAIDGEIPRPMSFWNQEILPKYACYVKEFYADLRGEWIREPHSPVSIRQTVREGNQHHLTLRSSDLNKFKFLKSIGDRPRTFNTHGALLAEAVDFHKLAPNVQRSLLEVKQDVVLNKSPVPSPEELLKVLAQCNNLTSICFKFPGHWLSFSTRKASNLSCNLTSLFSNLQHLQRLQYLAYTAPPYSSIPAESIIEPIKHLPLLRSLELANISVKHWGRTDCLASSLHDLKNLKVLALIYVDVIDDSWARHEAPPQLVKLVLYHYLNMWSSNLPLYISSWAPHLIDLELKLEERHYSEQDEVPPDFDPTIHRFSLPALTHLTIYRNFACETFQCFTDCPNLLHLTVRDPSEDGLSEFIDFIISDVFPNLKKLVMPMKYRNLPPNPTLDSILIPLEDFCKFKGIEFDVIQDFVSRPFSPTYF</sequence>
<keyword evidence="2" id="KW-1185">Reference proteome</keyword>
<dbReference type="GeneID" id="18936131"/>
<dbReference type="InParanoid" id="F4S1I6"/>